<evidence type="ECO:0000313" key="3">
    <source>
        <dbReference type="Proteomes" id="UP000789396"/>
    </source>
</evidence>
<organism evidence="2 3">
    <name type="scientific">Racocetra fulgida</name>
    <dbReference type="NCBI Taxonomy" id="60492"/>
    <lineage>
        <taxon>Eukaryota</taxon>
        <taxon>Fungi</taxon>
        <taxon>Fungi incertae sedis</taxon>
        <taxon>Mucoromycota</taxon>
        <taxon>Glomeromycotina</taxon>
        <taxon>Glomeromycetes</taxon>
        <taxon>Diversisporales</taxon>
        <taxon>Gigasporaceae</taxon>
        <taxon>Racocetra</taxon>
    </lineage>
</organism>
<dbReference type="OrthoDB" id="2963168at2759"/>
<name>A0A9N9JDR3_9GLOM</name>
<evidence type="ECO:0000313" key="2">
    <source>
        <dbReference type="EMBL" id="CAG8773940.1"/>
    </source>
</evidence>
<sequence length="355" mass="41106">MDIRMEDIRVVVAIDFGTTNSAFAFAHKEKPEETETNTIWPGSKGIFKTPTALQYDSKYEKVTAWGVKALVEFQEDADDDNETGQRSRPVELFKLHLFNSKDEDKPWLPPQLNYKQAVKDYLTEMRKLIEERLSTRWSNVKFPDQVRIVMTIPAEWPPHATGIMRECAYNAGLLNKNMCIDDNKSKQFTSYLKDFHYYRLDGYDDHKRRLIAFVWGELEARGLKHRSEFNQHMKELPIKQKEKLRAMVLERMKALVDISQPNNKSPVISGKNGSDSLKDRLDILQSEKDALLEQVIELQKENSKYQATLGNLTNLGFNDEDSNNIVKLDKDVKHLQDLLEDFTLVSGPEYEIDVA</sequence>
<dbReference type="Gene3D" id="3.30.420.40">
    <property type="match status" value="1"/>
</dbReference>
<feature type="coiled-coil region" evidence="1">
    <location>
        <begin position="274"/>
        <end position="315"/>
    </location>
</feature>
<proteinExistence type="predicted"/>
<dbReference type="Proteomes" id="UP000789396">
    <property type="component" value="Unassembled WGS sequence"/>
</dbReference>
<comment type="caution">
    <text evidence="2">The sequence shown here is derived from an EMBL/GenBank/DDBJ whole genome shotgun (WGS) entry which is preliminary data.</text>
</comment>
<evidence type="ECO:0000256" key="1">
    <source>
        <dbReference type="SAM" id="Coils"/>
    </source>
</evidence>
<dbReference type="AlphaFoldDB" id="A0A9N9JDR3"/>
<keyword evidence="3" id="KW-1185">Reference proteome</keyword>
<accession>A0A9N9JDR3</accession>
<keyword evidence="1" id="KW-0175">Coiled coil</keyword>
<dbReference type="EMBL" id="CAJVPZ010048335">
    <property type="protein sequence ID" value="CAG8773940.1"/>
    <property type="molecule type" value="Genomic_DNA"/>
</dbReference>
<dbReference type="InterPro" id="IPR043129">
    <property type="entry name" value="ATPase_NBD"/>
</dbReference>
<dbReference type="SUPFAM" id="SSF53067">
    <property type="entry name" value="Actin-like ATPase domain"/>
    <property type="match status" value="1"/>
</dbReference>
<reference evidence="2" key="1">
    <citation type="submission" date="2021-06" db="EMBL/GenBank/DDBJ databases">
        <authorList>
            <person name="Kallberg Y."/>
            <person name="Tangrot J."/>
            <person name="Rosling A."/>
        </authorList>
    </citation>
    <scope>NUCLEOTIDE SEQUENCE</scope>
    <source>
        <strain evidence="2">IN212</strain>
    </source>
</reference>
<gene>
    <name evidence="2" type="ORF">RFULGI_LOCUS15271</name>
</gene>
<dbReference type="PANTHER" id="PTHR14187">
    <property type="entry name" value="ALPHA KINASE/ELONGATION FACTOR 2 KINASE"/>
    <property type="match status" value="1"/>
</dbReference>
<feature type="non-terminal residue" evidence="2">
    <location>
        <position position="355"/>
    </location>
</feature>
<dbReference type="PANTHER" id="PTHR14187:SF5">
    <property type="entry name" value="HEAT SHOCK 70 KDA PROTEIN 12A"/>
    <property type="match status" value="1"/>
</dbReference>
<protein>
    <submittedName>
        <fullName evidence="2">12476_t:CDS:1</fullName>
    </submittedName>
</protein>